<keyword evidence="3" id="KW-1185">Reference proteome</keyword>
<dbReference type="RefSeq" id="XP_033689257.1">
    <property type="nucleotide sequence ID" value="XM_033835142.1"/>
</dbReference>
<name>A0A6A6IYI9_9PLEO</name>
<sequence>MPEYMIARTDCQQCTDNAEGMLGWRRSTTLPHQELSPAPQRGVLWQTGPRSASPSSTCRGELQAAYRNLEEPHPNRPPDASLSPEIIQLFVDTETLYENLQSPRPRQAEQWTSALRTLSTNLNIVMNRGRFGSCVEEAHRTQQSISTIHDRWLHSQAAYARDSDSNPRALLGDDFEARLTNDISAALSSTLNSIIASNLGLLRRSEL</sequence>
<evidence type="ECO:0000256" key="1">
    <source>
        <dbReference type="SAM" id="MobiDB-lite"/>
    </source>
</evidence>
<dbReference type="Proteomes" id="UP000800094">
    <property type="component" value="Unassembled WGS sequence"/>
</dbReference>
<accession>A0A6A6IYI9</accession>
<evidence type="ECO:0000313" key="3">
    <source>
        <dbReference type="Proteomes" id="UP000800094"/>
    </source>
</evidence>
<feature type="region of interest" description="Disordered" evidence="1">
    <location>
        <begin position="30"/>
        <end position="60"/>
    </location>
</feature>
<feature type="compositionally biased region" description="Polar residues" evidence="1">
    <location>
        <begin position="48"/>
        <end position="58"/>
    </location>
</feature>
<proteinExistence type="predicted"/>
<gene>
    <name evidence="2" type="ORF">BU26DRAFT_600024</name>
</gene>
<dbReference type="AlphaFoldDB" id="A0A6A6IYI9"/>
<dbReference type="EMBL" id="ML987190">
    <property type="protein sequence ID" value="KAF2254253.1"/>
    <property type="molecule type" value="Genomic_DNA"/>
</dbReference>
<evidence type="ECO:0000313" key="2">
    <source>
        <dbReference type="EMBL" id="KAF2254253.1"/>
    </source>
</evidence>
<protein>
    <submittedName>
        <fullName evidence="2">Uncharacterized protein</fullName>
    </submittedName>
</protein>
<reference evidence="2" key="1">
    <citation type="journal article" date="2020" name="Stud. Mycol.">
        <title>101 Dothideomycetes genomes: a test case for predicting lifestyles and emergence of pathogens.</title>
        <authorList>
            <person name="Haridas S."/>
            <person name="Albert R."/>
            <person name="Binder M."/>
            <person name="Bloem J."/>
            <person name="Labutti K."/>
            <person name="Salamov A."/>
            <person name="Andreopoulos B."/>
            <person name="Baker S."/>
            <person name="Barry K."/>
            <person name="Bills G."/>
            <person name="Bluhm B."/>
            <person name="Cannon C."/>
            <person name="Castanera R."/>
            <person name="Culley D."/>
            <person name="Daum C."/>
            <person name="Ezra D."/>
            <person name="Gonzalez J."/>
            <person name="Henrissat B."/>
            <person name="Kuo A."/>
            <person name="Liang C."/>
            <person name="Lipzen A."/>
            <person name="Lutzoni F."/>
            <person name="Magnuson J."/>
            <person name="Mondo S."/>
            <person name="Nolan M."/>
            <person name="Ohm R."/>
            <person name="Pangilinan J."/>
            <person name="Park H.-J."/>
            <person name="Ramirez L."/>
            <person name="Alfaro M."/>
            <person name="Sun H."/>
            <person name="Tritt A."/>
            <person name="Yoshinaga Y."/>
            <person name="Zwiers L.-H."/>
            <person name="Turgeon B."/>
            <person name="Goodwin S."/>
            <person name="Spatafora J."/>
            <person name="Crous P."/>
            <person name="Grigoriev I."/>
        </authorList>
    </citation>
    <scope>NUCLEOTIDE SEQUENCE</scope>
    <source>
        <strain evidence="2">CBS 122368</strain>
    </source>
</reference>
<organism evidence="2 3">
    <name type="scientific">Trematosphaeria pertusa</name>
    <dbReference type="NCBI Taxonomy" id="390896"/>
    <lineage>
        <taxon>Eukaryota</taxon>
        <taxon>Fungi</taxon>
        <taxon>Dikarya</taxon>
        <taxon>Ascomycota</taxon>
        <taxon>Pezizomycotina</taxon>
        <taxon>Dothideomycetes</taxon>
        <taxon>Pleosporomycetidae</taxon>
        <taxon>Pleosporales</taxon>
        <taxon>Massarineae</taxon>
        <taxon>Trematosphaeriaceae</taxon>
        <taxon>Trematosphaeria</taxon>
    </lineage>
</organism>
<dbReference type="GeneID" id="54588472"/>